<keyword evidence="1" id="KW-1277">Toxin-antitoxin system</keyword>
<dbReference type="PIRSF" id="PIRSF006156">
    <property type="entry name" value="YafQ"/>
    <property type="match status" value="1"/>
</dbReference>
<name>W2CBI7_9BACT</name>
<dbReference type="GO" id="GO:0006415">
    <property type="term" value="P:translational termination"/>
    <property type="evidence" value="ECO:0007669"/>
    <property type="project" value="TreeGrafter"/>
</dbReference>
<dbReference type="InterPro" id="IPR007712">
    <property type="entry name" value="RelE/ParE_toxin"/>
</dbReference>
<protein>
    <submittedName>
        <fullName evidence="3">Translation repressor RelE</fullName>
    </submittedName>
</protein>
<comment type="caution">
    <text evidence="3">The sequence shown here is derived from an EMBL/GenBank/DDBJ whole genome shotgun (WGS) entry which is preliminary data.</text>
</comment>
<organism evidence="3 4">
    <name type="scientific">Tannerella sp. oral taxon BU063 isolate Cell 5</name>
    <dbReference type="NCBI Taxonomy" id="1410950"/>
    <lineage>
        <taxon>Bacteria</taxon>
        <taxon>Pseudomonadati</taxon>
        <taxon>Bacteroidota</taxon>
        <taxon>Bacteroidia</taxon>
        <taxon>Bacteroidales</taxon>
        <taxon>Tannerellaceae</taxon>
        <taxon>Tannerella</taxon>
    </lineage>
</organism>
<dbReference type="NCBIfam" id="TIGR02385">
    <property type="entry name" value="RelE_StbE"/>
    <property type="match status" value="1"/>
</dbReference>
<gene>
    <name evidence="3" type="ORF">T229_11700</name>
</gene>
<dbReference type="PANTHER" id="PTHR40588:SF1">
    <property type="entry name" value="MRNA INTERFERASE TOXIN YAFQ"/>
    <property type="match status" value="1"/>
</dbReference>
<reference evidence="3 4" key="1">
    <citation type="submission" date="2013-11" db="EMBL/GenBank/DDBJ databases">
        <title>Single cell genomics of uncultured Tannerella BU063 (oral taxon 286).</title>
        <authorList>
            <person name="Beall C.J."/>
            <person name="Campbell A.G."/>
            <person name="Griffen A.L."/>
            <person name="Podar M."/>
            <person name="Leys E.J."/>
        </authorList>
    </citation>
    <scope>NUCLEOTIDE SEQUENCE [LARGE SCALE GENOMIC DNA]</scope>
    <source>
        <strain evidence="3">Cell 5</strain>
    </source>
</reference>
<dbReference type="SUPFAM" id="SSF143011">
    <property type="entry name" value="RelE-like"/>
    <property type="match status" value="1"/>
</dbReference>
<evidence type="ECO:0000313" key="3">
    <source>
        <dbReference type="EMBL" id="ETK03851.1"/>
    </source>
</evidence>
<dbReference type="GO" id="GO:0004521">
    <property type="term" value="F:RNA endonuclease activity"/>
    <property type="evidence" value="ECO:0007669"/>
    <property type="project" value="TreeGrafter"/>
</dbReference>
<dbReference type="InterPro" id="IPR035093">
    <property type="entry name" value="RelE/ParE_toxin_dom_sf"/>
</dbReference>
<dbReference type="PATRIC" id="fig|1410950.3.peg.1745"/>
<feature type="active site" description="Proton donor" evidence="2">
    <location>
        <position position="90"/>
    </location>
</feature>
<dbReference type="EMBL" id="AYYC01000727">
    <property type="protein sequence ID" value="ETK03851.1"/>
    <property type="molecule type" value="Genomic_DNA"/>
</dbReference>
<dbReference type="Proteomes" id="UP000018872">
    <property type="component" value="Unassembled WGS sequence"/>
</dbReference>
<sequence length="96" mass="11311">MKKRRIEYTVRFKKDLKKFRHLPEKRVKITKAVQMLAEGLPIPLSMRPHKLIGDYAGYMELHIEGDLLLIWIELNANNEEIIRLSRIGSHSELFGK</sequence>
<dbReference type="Pfam" id="PF15738">
    <property type="entry name" value="YafQ_toxin"/>
    <property type="match status" value="1"/>
</dbReference>
<dbReference type="Gene3D" id="3.30.2310.20">
    <property type="entry name" value="RelE-like"/>
    <property type="match status" value="1"/>
</dbReference>
<dbReference type="AlphaFoldDB" id="W2CBI7"/>
<dbReference type="InterPro" id="IPR004386">
    <property type="entry name" value="Toxin_YafQ-like"/>
</dbReference>
<evidence type="ECO:0000256" key="1">
    <source>
        <dbReference type="ARBA" id="ARBA00022649"/>
    </source>
</evidence>
<evidence type="ECO:0000313" key="4">
    <source>
        <dbReference type="Proteomes" id="UP000018872"/>
    </source>
</evidence>
<dbReference type="GO" id="GO:0006402">
    <property type="term" value="P:mRNA catabolic process"/>
    <property type="evidence" value="ECO:0007669"/>
    <property type="project" value="TreeGrafter"/>
</dbReference>
<evidence type="ECO:0000256" key="2">
    <source>
        <dbReference type="PIRSR" id="PIRSR006156-1"/>
    </source>
</evidence>
<proteinExistence type="predicted"/>
<accession>W2CBI7</accession>
<dbReference type="PANTHER" id="PTHR40588">
    <property type="entry name" value="MRNA INTERFERASE TOXIN YAFQ"/>
    <property type="match status" value="1"/>
</dbReference>